<dbReference type="EMBL" id="PSQE01000001">
    <property type="protein sequence ID" value="RHN77492.1"/>
    <property type="molecule type" value="Genomic_DNA"/>
</dbReference>
<organism evidence="1">
    <name type="scientific">Medicago truncatula</name>
    <name type="common">Barrel medic</name>
    <name type="synonym">Medicago tribuloides</name>
    <dbReference type="NCBI Taxonomy" id="3880"/>
    <lineage>
        <taxon>Eukaryota</taxon>
        <taxon>Viridiplantae</taxon>
        <taxon>Streptophyta</taxon>
        <taxon>Embryophyta</taxon>
        <taxon>Tracheophyta</taxon>
        <taxon>Spermatophyta</taxon>
        <taxon>Magnoliopsida</taxon>
        <taxon>eudicotyledons</taxon>
        <taxon>Gunneridae</taxon>
        <taxon>Pentapetalae</taxon>
        <taxon>rosids</taxon>
        <taxon>fabids</taxon>
        <taxon>Fabales</taxon>
        <taxon>Fabaceae</taxon>
        <taxon>Papilionoideae</taxon>
        <taxon>50 kb inversion clade</taxon>
        <taxon>NPAAA clade</taxon>
        <taxon>Hologalegina</taxon>
        <taxon>IRL clade</taxon>
        <taxon>Trifolieae</taxon>
        <taxon>Medicago</taxon>
    </lineage>
</organism>
<dbReference type="Proteomes" id="UP000265566">
    <property type="component" value="Chromosome 1"/>
</dbReference>
<dbReference type="AlphaFoldDB" id="A0A396JJH7"/>
<evidence type="ECO:0000313" key="1">
    <source>
        <dbReference type="EMBL" id="RHN77492.1"/>
    </source>
</evidence>
<proteinExistence type="predicted"/>
<reference evidence="1" key="1">
    <citation type="journal article" date="2018" name="Nat. Plants">
        <title>Whole-genome landscape of Medicago truncatula symbiotic genes.</title>
        <authorList>
            <person name="Pecrix Y."/>
            <person name="Gamas P."/>
            <person name="Carrere S."/>
        </authorList>
    </citation>
    <scope>NUCLEOTIDE SEQUENCE</scope>
    <source>
        <tissue evidence="1">Leaves</tissue>
    </source>
</reference>
<sequence>MSVNQHQQHFHMCHFEMLGIWLPLISKYQCHYNDPNYLLQSVKEEL</sequence>
<name>A0A396JJH7_MEDTR</name>
<accession>A0A396JJH7</accession>
<dbReference type="Gramene" id="rna955">
    <property type="protein sequence ID" value="RHN77492.1"/>
    <property type="gene ID" value="gene955"/>
</dbReference>
<protein>
    <submittedName>
        <fullName evidence="1">Uncharacterized protein</fullName>
    </submittedName>
</protein>
<comment type="caution">
    <text evidence="1">The sequence shown here is derived from an EMBL/GenBank/DDBJ whole genome shotgun (WGS) entry which is preliminary data.</text>
</comment>
<gene>
    <name evidence="1" type="ORF">MtrunA17_Chr1g0155391</name>
</gene>